<sequence length="248" mass="28484">MLNFLIAPDFPPENFSGWHIFNTLLQKRTGLRIRLLTPADSQEENQMYQQNRVDLVYANPFHAAELIRREAYLPVVRPIDCPDEMVIATYADAPFQHSDELPEQSRILVTDNADVRLVGLRLLESAALSEYDIRWEKAATFQAAARRLIAREAEAAFFLSSAYRAFNTSTRERLRVLMESRLDDISHVLVVHPDSAAHRRPLCDAFTQMRRDRAGEMVLADLGISQGFEQLDEEDAEFMIDLMDTLRD</sequence>
<evidence type="ECO:0000313" key="2">
    <source>
        <dbReference type="Proteomes" id="UP000269923"/>
    </source>
</evidence>
<dbReference type="RefSeq" id="WP_124794610.1">
    <property type="nucleotide sequence ID" value="NZ_RQYC01000006.1"/>
</dbReference>
<protein>
    <submittedName>
        <fullName evidence="1">Phosphate ABC transporter substrate-binding protein</fullName>
    </submittedName>
</protein>
<name>A0A3P2A9V6_9NEIS</name>
<comment type="caution">
    <text evidence="1">The sequence shown here is derived from an EMBL/GenBank/DDBJ whole genome shotgun (WGS) entry which is preliminary data.</text>
</comment>
<reference evidence="1 2" key="1">
    <citation type="submission" date="2018-11" db="EMBL/GenBank/DDBJ databases">
        <title>Genomes From Bacteria Associated with the Canine Oral Cavity: a Test Case for Automated Genome-Based Taxonomic Assignment.</title>
        <authorList>
            <person name="Coil D.A."/>
            <person name="Jospin G."/>
            <person name="Darling A.E."/>
            <person name="Wallis C."/>
            <person name="Davis I.J."/>
            <person name="Harris S."/>
            <person name="Eisen J.A."/>
            <person name="Holcombe L.J."/>
            <person name="O'Flynn C."/>
        </authorList>
    </citation>
    <scope>NUCLEOTIDE SEQUENCE [LARGE SCALE GENOMIC DNA]</scope>
    <source>
        <strain evidence="1 2">COT-280</strain>
    </source>
</reference>
<gene>
    <name evidence="1" type="ORF">EII21_05660</name>
</gene>
<keyword evidence="2" id="KW-1185">Reference proteome</keyword>
<dbReference type="OrthoDB" id="34246at2"/>
<dbReference type="SUPFAM" id="SSF53850">
    <property type="entry name" value="Periplasmic binding protein-like II"/>
    <property type="match status" value="1"/>
</dbReference>
<dbReference type="STRING" id="1121352.GCA_000620925_00657"/>
<dbReference type="Pfam" id="PF12974">
    <property type="entry name" value="Phosphonate-bd"/>
    <property type="match status" value="1"/>
</dbReference>
<evidence type="ECO:0000313" key="1">
    <source>
        <dbReference type="EMBL" id="RRD90403.1"/>
    </source>
</evidence>
<proteinExistence type="predicted"/>
<dbReference type="Proteomes" id="UP000269923">
    <property type="component" value="Unassembled WGS sequence"/>
</dbReference>
<organism evidence="1 2">
    <name type="scientific">Conchiformibius steedae</name>
    <dbReference type="NCBI Taxonomy" id="153493"/>
    <lineage>
        <taxon>Bacteria</taxon>
        <taxon>Pseudomonadati</taxon>
        <taxon>Pseudomonadota</taxon>
        <taxon>Betaproteobacteria</taxon>
        <taxon>Neisseriales</taxon>
        <taxon>Neisseriaceae</taxon>
        <taxon>Conchiformibius</taxon>
    </lineage>
</organism>
<accession>A0A3P2A9V6</accession>
<dbReference type="AlphaFoldDB" id="A0A3P2A9V6"/>
<dbReference type="EMBL" id="RQYC01000006">
    <property type="protein sequence ID" value="RRD90403.1"/>
    <property type="molecule type" value="Genomic_DNA"/>
</dbReference>